<dbReference type="InterPro" id="IPR010255">
    <property type="entry name" value="Haem_peroxidase_sf"/>
</dbReference>
<keyword evidence="3" id="KW-0732">Signal</keyword>
<dbReference type="AlphaFoldDB" id="A0AAV8XPE5"/>
<dbReference type="GO" id="GO:0004601">
    <property type="term" value="F:peroxidase activity"/>
    <property type="evidence" value="ECO:0007669"/>
    <property type="project" value="UniProtKB-KW"/>
</dbReference>
<evidence type="ECO:0000256" key="1">
    <source>
        <dbReference type="ARBA" id="ARBA00022559"/>
    </source>
</evidence>
<keyword evidence="1" id="KW-0575">Peroxidase</keyword>
<dbReference type="InterPro" id="IPR019791">
    <property type="entry name" value="Haem_peroxidase_animal"/>
</dbReference>
<dbReference type="PROSITE" id="PS50292">
    <property type="entry name" value="PEROXIDASE_3"/>
    <property type="match status" value="1"/>
</dbReference>
<accession>A0AAV8XPE5</accession>
<dbReference type="GO" id="GO:0020037">
    <property type="term" value="F:heme binding"/>
    <property type="evidence" value="ECO:0007669"/>
    <property type="project" value="InterPro"/>
</dbReference>
<gene>
    <name evidence="4" type="ORF">NQ318_014406</name>
</gene>
<dbReference type="GO" id="GO:0006979">
    <property type="term" value="P:response to oxidative stress"/>
    <property type="evidence" value="ECO:0007669"/>
    <property type="project" value="InterPro"/>
</dbReference>
<keyword evidence="2" id="KW-0479">Metal-binding</keyword>
<evidence type="ECO:0000313" key="5">
    <source>
        <dbReference type="Proteomes" id="UP001162162"/>
    </source>
</evidence>
<dbReference type="PRINTS" id="PR00457">
    <property type="entry name" value="ANPEROXIDASE"/>
</dbReference>
<name>A0AAV8XPE5_9CUCU</name>
<keyword evidence="2" id="KW-0408">Iron</keyword>
<evidence type="ECO:0008006" key="6">
    <source>
        <dbReference type="Google" id="ProtNLM"/>
    </source>
</evidence>
<evidence type="ECO:0000256" key="3">
    <source>
        <dbReference type="SAM" id="SignalP"/>
    </source>
</evidence>
<reference evidence="4" key="1">
    <citation type="journal article" date="2023" name="Insect Mol. Biol.">
        <title>Genome sequencing provides insights into the evolution of gene families encoding plant cell wall-degrading enzymes in longhorned beetles.</title>
        <authorList>
            <person name="Shin N.R."/>
            <person name="Okamura Y."/>
            <person name="Kirsch R."/>
            <person name="Pauchet Y."/>
        </authorList>
    </citation>
    <scope>NUCLEOTIDE SEQUENCE</scope>
    <source>
        <strain evidence="4">AMC_N1</strain>
    </source>
</reference>
<feature type="binding site" description="axial binding residue" evidence="2">
    <location>
        <position position="454"/>
    </location>
    <ligand>
        <name>heme b</name>
        <dbReference type="ChEBI" id="CHEBI:60344"/>
    </ligand>
    <ligandPart>
        <name>Fe</name>
        <dbReference type="ChEBI" id="CHEBI:18248"/>
    </ligandPart>
</feature>
<protein>
    <recommendedName>
        <fullName evidence="6">Peroxidase</fullName>
    </recommendedName>
</protein>
<dbReference type="Proteomes" id="UP001162162">
    <property type="component" value="Unassembled WGS sequence"/>
</dbReference>
<keyword evidence="2" id="KW-0349">Heme</keyword>
<evidence type="ECO:0000313" key="4">
    <source>
        <dbReference type="EMBL" id="KAJ8940330.1"/>
    </source>
</evidence>
<dbReference type="PANTHER" id="PTHR11475">
    <property type="entry name" value="OXIDASE/PEROXIDASE"/>
    <property type="match status" value="1"/>
</dbReference>
<dbReference type="Gene3D" id="1.10.640.10">
    <property type="entry name" value="Haem peroxidase domain superfamily, animal type"/>
    <property type="match status" value="1"/>
</dbReference>
<keyword evidence="5" id="KW-1185">Reference proteome</keyword>
<dbReference type="FunFam" id="1.10.640.10:FF:000009">
    <property type="entry name" value="Peroxidase, isoform B"/>
    <property type="match status" value="1"/>
</dbReference>
<dbReference type="Pfam" id="PF03098">
    <property type="entry name" value="An_peroxidase"/>
    <property type="match status" value="2"/>
</dbReference>
<evidence type="ECO:0000256" key="2">
    <source>
        <dbReference type="PIRSR" id="PIRSR619791-2"/>
    </source>
</evidence>
<feature type="signal peptide" evidence="3">
    <location>
        <begin position="1"/>
        <end position="26"/>
    </location>
</feature>
<dbReference type="GO" id="GO:0046872">
    <property type="term" value="F:metal ion binding"/>
    <property type="evidence" value="ECO:0007669"/>
    <property type="project" value="UniProtKB-KW"/>
</dbReference>
<keyword evidence="1" id="KW-0560">Oxidoreductase</keyword>
<dbReference type="EMBL" id="JAPWTK010000439">
    <property type="protein sequence ID" value="KAJ8940330.1"/>
    <property type="molecule type" value="Genomic_DNA"/>
</dbReference>
<proteinExistence type="predicted"/>
<dbReference type="InterPro" id="IPR037120">
    <property type="entry name" value="Haem_peroxidase_sf_animal"/>
</dbReference>
<comment type="caution">
    <text evidence="4">The sequence shown here is derived from an EMBL/GenBank/DDBJ whole genome shotgun (WGS) entry which is preliminary data.</text>
</comment>
<dbReference type="SUPFAM" id="SSF48113">
    <property type="entry name" value="Heme-dependent peroxidases"/>
    <property type="match status" value="1"/>
</dbReference>
<feature type="chain" id="PRO_5043922563" description="Peroxidase" evidence="3">
    <location>
        <begin position="27"/>
        <end position="691"/>
    </location>
</feature>
<dbReference type="PANTHER" id="PTHR11475:SF86">
    <property type="entry name" value="PEROXIDASE"/>
    <property type="match status" value="1"/>
</dbReference>
<organism evidence="4 5">
    <name type="scientific">Aromia moschata</name>
    <dbReference type="NCBI Taxonomy" id="1265417"/>
    <lineage>
        <taxon>Eukaryota</taxon>
        <taxon>Metazoa</taxon>
        <taxon>Ecdysozoa</taxon>
        <taxon>Arthropoda</taxon>
        <taxon>Hexapoda</taxon>
        <taxon>Insecta</taxon>
        <taxon>Pterygota</taxon>
        <taxon>Neoptera</taxon>
        <taxon>Endopterygota</taxon>
        <taxon>Coleoptera</taxon>
        <taxon>Polyphaga</taxon>
        <taxon>Cucujiformia</taxon>
        <taxon>Chrysomeloidea</taxon>
        <taxon>Cerambycidae</taxon>
        <taxon>Cerambycinae</taxon>
        <taxon>Callichromatini</taxon>
        <taxon>Aromia</taxon>
    </lineage>
</organism>
<dbReference type="CDD" id="cd09823">
    <property type="entry name" value="peroxinectin_like"/>
    <property type="match status" value="1"/>
</dbReference>
<dbReference type="PROSITE" id="PS51257">
    <property type="entry name" value="PROKAR_LIPOPROTEIN"/>
    <property type="match status" value="1"/>
</dbReference>
<sequence length="691" mass="77103">MSYRSTMVVLMWYSCLLLLQILRASAGGSFPPSYNIFLQQDFRGVPGGFQQNPAEIDLTGVGGNNIFGNGNPNLNGNGINGVNGLNGINGLNGGINGFGQQPSILPSQADVAALGCGTPPDVCPRSRYRSYDGSCNNLNNPVLGMPNTPYTRLLPPNYGDGISSPTLARSGNQLPGARTVSLAIYPDVQVEDPVWSLNAMQYGQIITHDMSMIAGSTQAPPQNTQCCTANGQLLQDNIPGHCYPIVMQGNDPSFSQVNAQCMNFVRTITDRDRNCVGWKSTRRTVNHYLDLSIVYGNDNLSNQQVRQFQGGRLRVDIRRGQQWPPRSLNATGVCTIQNVQEACYLAGDTRVNQNPQLTVLQIILLREHNRIADTLARLNPHWDDETTFQEARRINIAQHQHISYYEWLPIFIGLDNSLNNRILYTTQDFVNDYDPNVNPTILNEHATAAFRYFHSLIAGNLDLITENRNTFGSLRLSDWFNRPQILEEGDNFDDLSRGLNTQPQAASDPFHDSEITQFLFRAGQPFGQDLKAIDIQRNRDHGWPRTTITGSSADYEELKTSPTSLDVMRSENVDSHVPGTLAGPTFLCILTEQFFRTRVGDRYWFENGGETGFTLDQLNQIRRASISRLLCDNGRNIRAMQPRGFERISTRNAILPCEALPSVDLSFWRDPQGPGIIQDQVNLPPQLFFKK</sequence>